<organism evidence="2 4">
    <name type="scientific">Cucumis melo var. makuwa</name>
    <name type="common">Oriental melon</name>
    <dbReference type="NCBI Taxonomy" id="1194695"/>
    <lineage>
        <taxon>Eukaryota</taxon>
        <taxon>Viridiplantae</taxon>
        <taxon>Streptophyta</taxon>
        <taxon>Embryophyta</taxon>
        <taxon>Tracheophyta</taxon>
        <taxon>Spermatophyta</taxon>
        <taxon>Magnoliopsida</taxon>
        <taxon>eudicotyledons</taxon>
        <taxon>Gunneridae</taxon>
        <taxon>Pentapetalae</taxon>
        <taxon>rosids</taxon>
        <taxon>fabids</taxon>
        <taxon>Cucurbitales</taxon>
        <taxon>Cucurbitaceae</taxon>
        <taxon>Benincaseae</taxon>
        <taxon>Cucumis</taxon>
    </lineage>
</organism>
<evidence type="ECO:0000313" key="2">
    <source>
        <dbReference type="EMBL" id="TYK14825.1"/>
    </source>
</evidence>
<dbReference type="EMBL" id="SSTE01020899">
    <property type="protein sequence ID" value="KAA0033282.1"/>
    <property type="molecule type" value="Genomic_DNA"/>
</dbReference>
<dbReference type="OrthoDB" id="1921870at2759"/>
<dbReference type="AlphaFoldDB" id="A0A5D3CTJ0"/>
<dbReference type="Proteomes" id="UP000321947">
    <property type="component" value="Unassembled WGS sequence"/>
</dbReference>
<accession>A0A5D3CTJ0</accession>
<proteinExistence type="predicted"/>
<evidence type="ECO:0000313" key="4">
    <source>
        <dbReference type="Proteomes" id="UP000321947"/>
    </source>
</evidence>
<gene>
    <name evidence="2" type="ORF">E5676_scaffold472G00180</name>
    <name evidence="1" type="ORF">E6C27_scaffold845G00860</name>
</gene>
<reference evidence="3 4" key="1">
    <citation type="submission" date="2019-08" db="EMBL/GenBank/DDBJ databases">
        <title>Draft genome sequences of two oriental melons (Cucumis melo L. var makuwa).</title>
        <authorList>
            <person name="Kwon S.-Y."/>
        </authorList>
    </citation>
    <scope>NUCLEOTIDE SEQUENCE [LARGE SCALE GENOMIC DNA]</scope>
    <source>
        <strain evidence="4">cv. Chang Bougi</strain>
        <strain evidence="3">cv. SW 3</strain>
        <tissue evidence="2">Leaf</tissue>
    </source>
</reference>
<protein>
    <submittedName>
        <fullName evidence="2">CACTA en-spm transposon protein</fullName>
    </submittedName>
</protein>
<comment type="caution">
    <text evidence="2">The sequence shown here is derived from an EMBL/GenBank/DDBJ whole genome shotgun (WGS) entry which is preliminary data.</text>
</comment>
<dbReference type="EMBL" id="SSTD01008933">
    <property type="protein sequence ID" value="TYK14825.1"/>
    <property type="molecule type" value="Genomic_DNA"/>
</dbReference>
<sequence>MSRRSKKKRSPHRRIPLVPSPSLLLPLSLSYGLSPLHIEKQPYNLSNRSKSFLQRQHELAEQRGESVVRVELSWETHVRSRTFVSQAAEDAHNQMLKLQSQPTLDGSQPLSEDKISDQVLGRRPGYLKGLGWGPKLKARKTTSASSSSTSCGVRNDGIENYVLPTHRWHRKRIRREKVIPDALFMMRWELFSRHISSDDVLNIVFCVEKSYPDVFSTSTDVYVRRESPQFL</sequence>
<evidence type="ECO:0000313" key="1">
    <source>
        <dbReference type="EMBL" id="KAA0033282.1"/>
    </source>
</evidence>
<evidence type="ECO:0000313" key="3">
    <source>
        <dbReference type="Proteomes" id="UP000321393"/>
    </source>
</evidence>
<dbReference type="Proteomes" id="UP000321393">
    <property type="component" value="Unassembled WGS sequence"/>
</dbReference>
<name>A0A5D3CTJ0_CUCMM</name>